<evidence type="ECO:0000256" key="1">
    <source>
        <dbReference type="SAM" id="MobiDB-lite"/>
    </source>
</evidence>
<feature type="region of interest" description="Disordered" evidence="1">
    <location>
        <begin position="1"/>
        <end position="41"/>
    </location>
</feature>
<evidence type="ECO:0000313" key="4">
    <source>
        <dbReference type="Proteomes" id="UP000664521"/>
    </source>
</evidence>
<dbReference type="InterPro" id="IPR025676">
    <property type="entry name" value="Clr5_dom"/>
</dbReference>
<protein>
    <recommendedName>
        <fullName evidence="2">Clr5 domain-containing protein</fullName>
    </recommendedName>
</protein>
<dbReference type="OrthoDB" id="5308957at2759"/>
<organism evidence="3 4">
    <name type="scientific">Heterodermia speciosa</name>
    <dbReference type="NCBI Taxonomy" id="116794"/>
    <lineage>
        <taxon>Eukaryota</taxon>
        <taxon>Fungi</taxon>
        <taxon>Dikarya</taxon>
        <taxon>Ascomycota</taxon>
        <taxon>Pezizomycotina</taxon>
        <taxon>Lecanoromycetes</taxon>
        <taxon>OSLEUM clade</taxon>
        <taxon>Lecanoromycetidae</taxon>
        <taxon>Caliciales</taxon>
        <taxon>Physciaceae</taxon>
        <taxon>Heterodermia</taxon>
    </lineage>
</organism>
<dbReference type="Gene3D" id="1.25.40.10">
    <property type="entry name" value="Tetratricopeptide repeat domain"/>
    <property type="match status" value="2"/>
</dbReference>
<reference evidence="3" key="1">
    <citation type="submission" date="2021-03" db="EMBL/GenBank/DDBJ databases">
        <authorList>
            <person name="Tagirdzhanova G."/>
        </authorList>
    </citation>
    <scope>NUCLEOTIDE SEQUENCE</scope>
</reference>
<dbReference type="Pfam" id="PF14420">
    <property type="entry name" value="Clr5"/>
    <property type="match status" value="1"/>
</dbReference>
<dbReference type="Proteomes" id="UP000664521">
    <property type="component" value="Unassembled WGS sequence"/>
</dbReference>
<gene>
    <name evidence="3" type="ORF">HETSPECPRED_001174</name>
</gene>
<keyword evidence="4" id="KW-1185">Reference proteome</keyword>
<dbReference type="PANTHER" id="PTHR38788">
    <property type="entry name" value="CLR5 DOMAIN-CONTAINING PROTEIN"/>
    <property type="match status" value="1"/>
</dbReference>
<proteinExistence type="predicted"/>
<dbReference type="InterPro" id="IPR011990">
    <property type="entry name" value="TPR-like_helical_dom_sf"/>
</dbReference>
<name>A0A8H3PD48_9LECA</name>
<dbReference type="EMBL" id="CAJPDS010000118">
    <property type="protein sequence ID" value="CAF9938731.1"/>
    <property type="molecule type" value="Genomic_DNA"/>
</dbReference>
<dbReference type="AlphaFoldDB" id="A0A8H3PD48"/>
<feature type="compositionally biased region" description="Basic residues" evidence="1">
    <location>
        <begin position="31"/>
        <end position="41"/>
    </location>
</feature>
<feature type="domain" description="Clr5" evidence="2">
    <location>
        <begin position="45"/>
        <end position="95"/>
    </location>
</feature>
<feature type="region of interest" description="Disordered" evidence="1">
    <location>
        <begin position="141"/>
        <end position="180"/>
    </location>
</feature>
<comment type="caution">
    <text evidence="3">The sequence shown here is derived from an EMBL/GenBank/DDBJ whole genome shotgun (WGS) entry which is preliminary data.</text>
</comment>
<evidence type="ECO:0000313" key="3">
    <source>
        <dbReference type="EMBL" id="CAF9938731.1"/>
    </source>
</evidence>
<dbReference type="PANTHER" id="PTHR38788:SF3">
    <property type="entry name" value="CLR5 DOMAIN-CONTAINING PROTEIN"/>
    <property type="match status" value="1"/>
</dbReference>
<evidence type="ECO:0000259" key="2">
    <source>
        <dbReference type="Pfam" id="PF14420"/>
    </source>
</evidence>
<accession>A0A8H3PD48</accession>
<sequence>MSSDLPPIDDSSMNADEVEEQPAPLDAIARPKTRSSHRAKREHLDWNAYKDAIWSLYVDQNKTLSETMEAMDNVYSFKASPKLYKSKFKEWNWQKNLPTDTALQMTAKAKRRKLEENKDTVFSFGGRLWDTDRIESTLSRVKRSSVSENLEEADTPKGVSYKTPKALAESPAKGTEEHSDVEMIKISNGDPEDDSDDHMDSGRLDGRRLTLTWQGLSRTDLQDMWRRAINLRNTSRANEAEEMLNRVFLGMGHVLGKTNMDTVKVAYNLADIYADSGRMNQAIAMIEKMIEYHLITYGHEDQRTQQHVLQAVELLNSWNRQADALGLLSLSEELLHSSSGALNARKADNHTSKKGKAVQRSMQNGYQAEITKALHSVLEDSSPAGIDYGLGVGRTHVAAKDRAAEGLLQAIILQCQDNHELVVQHLKAQAELLRLYDKLDEVNEHGPVFVDAMEHLERAWEVYEWTEDSIESFDFLEAALQLIADFVKCGYERQAKHMFGQASEKASELFGSSDERTVWVLISIGLVYQTHKAWSDAEEWFEQAFSAALANDGWGPKDGIVRSLQNAMDHHHFSYVSDEGRPFKSIFGVSGITITPGRLHLE</sequence>
<dbReference type="SUPFAM" id="SSF48452">
    <property type="entry name" value="TPR-like"/>
    <property type="match status" value="1"/>
</dbReference>